<dbReference type="EMBL" id="KE145363">
    <property type="protein sequence ID" value="EPE30484.1"/>
    <property type="molecule type" value="Genomic_DNA"/>
</dbReference>
<feature type="compositionally biased region" description="Gly residues" evidence="1">
    <location>
        <begin position="27"/>
        <end position="36"/>
    </location>
</feature>
<gene>
    <name evidence="3" type="ORF">GLAREA_03451</name>
</gene>
<dbReference type="GeneID" id="19462506"/>
<dbReference type="HOGENOM" id="CLU_1845290_0_0_1"/>
<protein>
    <submittedName>
        <fullName evidence="3">Uncharacterized protein</fullName>
    </submittedName>
</protein>
<evidence type="ECO:0000313" key="3">
    <source>
        <dbReference type="EMBL" id="EPE30484.1"/>
    </source>
</evidence>
<dbReference type="AlphaFoldDB" id="S3D001"/>
<dbReference type="OrthoDB" id="5425452at2759"/>
<evidence type="ECO:0000256" key="2">
    <source>
        <dbReference type="SAM" id="SignalP"/>
    </source>
</evidence>
<reference evidence="3 4" key="1">
    <citation type="journal article" date="2013" name="BMC Genomics">
        <title>Genomics-driven discovery of the pneumocandin biosynthetic gene cluster in the fungus Glarea lozoyensis.</title>
        <authorList>
            <person name="Chen L."/>
            <person name="Yue Q."/>
            <person name="Zhang X."/>
            <person name="Xiang M."/>
            <person name="Wang C."/>
            <person name="Li S."/>
            <person name="Che Y."/>
            <person name="Ortiz-Lopez F.J."/>
            <person name="Bills G.F."/>
            <person name="Liu X."/>
            <person name="An Z."/>
        </authorList>
    </citation>
    <scope>NUCLEOTIDE SEQUENCE [LARGE SCALE GENOMIC DNA]</scope>
    <source>
        <strain evidence="4">ATCC 20868 / MF5171</strain>
    </source>
</reference>
<dbReference type="KEGG" id="glz:GLAREA_03451"/>
<accession>S3D001</accession>
<name>S3D001_GLAL2</name>
<dbReference type="Proteomes" id="UP000016922">
    <property type="component" value="Unassembled WGS sequence"/>
</dbReference>
<evidence type="ECO:0000313" key="4">
    <source>
        <dbReference type="Proteomes" id="UP000016922"/>
    </source>
</evidence>
<feature type="region of interest" description="Disordered" evidence="1">
    <location>
        <begin position="94"/>
        <end position="139"/>
    </location>
</feature>
<sequence length="139" mass="15103">MRFSFILSLAIGTLAVVASPSSRYGSSSGGRGGGEGSNRKEAISVPAPNLRLVCEAPARLSTCQRNCDCNYIPEGSTQPDCSEPVCYDNCFCQERTPPPTYYDPKYEKGDSARPIPKYAKSGKNDFRSSSSGRKKKTHH</sequence>
<dbReference type="RefSeq" id="XP_008081895.1">
    <property type="nucleotide sequence ID" value="XM_008083704.1"/>
</dbReference>
<feature type="chain" id="PRO_5004507820" evidence="2">
    <location>
        <begin position="19"/>
        <end position="139"/>
    </location>
</feature>
<organism evidence="3 4">
    <name type="scientific">Glarea lozoyensis (strain ATCC 20868 / MF5171)</name>
    <dbReference type="NCBI Taxonomy" id="1116229"/>
    <lineage>
        <taxon>Eukaryota</taxon>
        <taxon>Fungi</taxon>
        <taxon>Dikarya</taxon>
        <taxon>Ascomycota</taxon>
        <taxon>Pezizomycotina</taxon>
        <taxon>Leotiomycetes</taxon>
        <taxon>Helotiales</taxon>
        <taxon>Helotiaceae</taxon>
        <taxon>Glarea</taxon>
    </lineage>
</organism>
<evidence type="ECO:0000256" key="1">
    <source>
        <dbReference type="SAM" id="MobiDB-lite"/>
    </source>
</evidence>
<feature type="region of interest" description="Disordered" evidence="1">
    <location>
        <begin position="20"/>
        <end position="43"/>
    </location>
</feature>
<feature type="signal peptide" evidence="2">
    <location>
        <begin position="1"/>
        <end position="18"/>
    </location>
</feature>
<keyword evidence="4" id="KW-1185">Reference proteome</keyword>
<proteinExistence type="predicted"/>
<keyword evidence="2" id="KW-0732">Signal</keyword>